<keyword evidence="4" id="KW-1185">Reference proteome</keyword>
<sequence>MNKDYIKLHLIVFVLGFTAILGNLISVSPISVVFFRTLIASVSLFLFLKYKKVSIKLPFADVKMLLFVGFLLGIHWLCFFGSARLSTVSVSLVCFSTTSFFTSVLEPFIKKTRINYTDLLLGLIAIVGVGLIFKFETDYKAAILIGVLGAFLAALFSIYNSNLTTRFSSSVIGFYELGGAFLTILISLPFFVGFSVVTNVDFMIKSNDLLWILILSLVCTVYPYTQMISLLRKIPVFTINLSLNMEPIYGIVMAYLIFGEKEKMSLEFYIGAFLVIGSIFVQPFLKQKNLSISEEV</sequence>
<reference evidence="4" key="1">
    <citation type="journal article" date="2019" name="Int. J. Syst. Evol. Microbiol.">
        <title>The Global Catalogue of Microorganisms (GCM) 10K type strain sequencing project: providing services to taxonomists for standard genome sequencing and annotation.</title>
        <authorList>
            <consortium name="The Broad Institute Genomics Platform"/>
            <consortium name="The Broad Institute Genome Sequencing Center for Infectious Disease"/>
            <person name="Wu L."/>
            <person name="Ma J."/>
        </authorList>
    </citation>
    <scope>NUCLEOTIDE SEQUENCE [LARGE SCALE GENOMIC DNA]</scope>
    <source>
        <strain evidence="4">CECT 7956</strain>
    </source>
</reference>
<dbReference type="Pfam" id="PF00892">
    <property type="entry name" value="EamA"/>
    <property type="match status" value="2"/>
</dbReference>
<dbReference type="PANTHER" id="PTHR22911">
    <property type="entry name" value="ACYL-MALONYL CONDENSING ENZYME-RELATED"/>
    <property type="match status" value="1"/>
</dbReference>
<feature type="transmembrane region" description="Helical" evidence="1">
    <location>
        <begin position="237"/>
        <end position="258"/>
    </location>
</feature>
<feature type="transmembrane region" description="Helical" evidence="1">
    <location>
        <begin position="171"/>
        <end position="197"/>
    </location>
</feature>
<feature type="transmembrane region" description="Helical" evidence="1">
    <location>
        <begin position="116"/>
        <end position="135"/>
    </location>
</feature>
<dbReference type="Proteomes" id="UP001595616">
    <property type="component" value="Unassembled WGS sequence"/>
</dbReference>
<dbReference type="InterPro" id="IPR000620">
    <property type="entry name" value="EamA_dom"/>
</dbReference>
<dbReference type="InterPro" id="IPR037185">
    <property type="entry name" value="EmrE-like"/>
</dbReference>
<proteinExistence type="predicted"/>
<dbReference type="EMBL" id="JBHRYQ010000001">
    <property type="protein sequence ID" value="MFC3810464.1"/>
    <property type="molecule type" value="Genomic_DNA"/>
</dbReference>
<feature type="domain" description="EamA" evidence="2">
    <location>
        <begin position="10"/>
        <end position="133"/>
    </location>
</feature>
<evidence type="ECO:0000259" key="2">
    <source>
        <dbReference type="Pfam" id="PF00892"/>
    </source>
</evidence>
<feature type="transmembrane region" description="Helical" evidence="1">
    <location>
        <begin position="62"/>
        <end position="82"/>
    </location>
</feature>
<dbReference type="RefSeq" id="WP_379836632.1">
    <property type="nucleotide sequence ID" value="NZ_JBHRYQ010000001.1"/>
</dbReference>
<feature type="transmembrane region" description="Helical" evidence="1">
    <location>
        <begin position="7"/>
        <end position="27"/>
    </location>
</feature>
<name>A0ABV7YTG3_9BACT</name>
<protein>
    <submittedName>
        <fullName evidence="3">DMT family transporter</fullName>
    </submittedName>
</protein>
<feature type="domain" description="EamA" evidence="2">
    <location>
        <begin position="142"/>
        <end position="281"/>
    </location>
</feature>
<evidence type="ECO:0000256" key="1">
    <source>
        <dbReference type="SAM" id="Phobius"/>
    </source>
</evidence>
<feature type="transmembrane region" description="Helical" evidence="1">
    <location>
        <begin position="88"/>
        <end position="109"/>
    </location>
</feature>
<evidence type="ECO:0000313" key="4">
    <source>
        <dbReference type="Proteomes" id="UP001595616"/>
    </source>
</evidence>
<comment type="caution">
    <text evidence="3">The sequence shown here is derived from an EMBL/GenBank/DDBJ whole genome shotgun (WGS) entry which is preliminary data.</text>
</comment>
<feature type="transmembrane region" description="Helical" evidence="1">
    <location>
        <begin position="33"/>
        <end position="50"/>
    </location>
</feature>
<keyword evidence="1" id="KW-0812">Transmembrane</keyword>
<keyword evidence="1" id="KW-1133">Transmembrane helix</keyword>
<keyword evidence="1" id="KW-0472">Membrane</keyword>
<organism evidence="3 4">
    <name type="scientific">Lacihabitans lacunae</name>
    <dbReference type="NCBI Taxonomy" id="1028214"/>
    <lineage>
        <taxon>Bacteria</taxon>
        <taxon>Pseudomonadati</taxon>
        <taxon>Bacteroidota</taxon>
        <taxon>Cytophagia</taxon>
        <taxon>Cytophagales</taxon>
        <taxon>Leadbetterellaceae</taxon>
        <taxon>Lacihabitans</taxon>
    </lineage>
</organism>
<feature type="transmembrane region" description="Helical" evidence="1">
    <location>
        <begin position="209"/>
        <end position="225"/>
    </location>
</feature>
<evidence type="ECO:0000313" key="3">
    <source>
        <dbReference type="EMBL" id="MFC3810464.1"/>
    </source>
</evidence>
<dbReference type="PANTHER" id="PTHR22911:SF79">
    <property type="entry name" value="MOBA-LIKE NTP TRANSFERASE DOMAIN-CONTAINING PROTEIN"/>
    <property type="match status" value="1"/>
</dbReference>
<gene>
    <name evidence="3" type="ORF">ACFOOI_07365</name>
</gene>
<feature type="transmembrane region" description="Helical" evidence="1">
    <location>
        <begin position="264"/>
        <end position="285"/>
    </location>
</feature>
<feature type="transmembrane region" description="Helical" evidence="1">
    <location>
        <begin position="141"/>
        <end position="159"/>
    </location>
</feature>
<dbReference type="SUPFAM" id="SSF103481">
    <property type="entry name" value="Multidrug resistance efflux transporter EmrE"/>
    <property type="match status" value="2"/>
</dbReference>
<accession>A0ABV7YTG3</accession>